<reference evidence="1" key="1">
    <citation type="submission" date="2022-08" db="EMBL/GenBank/DDBJ databases">
        <title>Genome Sequence of Lecanicillium fungicola.</title>
        <authorList>
            <person name="Buettner E."/>
        </authorList>
    </citation>
    <scope>NUCLEOTIDE SEQUENCE</scope>
    <source>
        <strain evidence="1">Babe33</strain>
    </source>
</reference>
<gene>
    <name evidence="1" type="ORF">NQ176_g6588</name>
</gene>
<accession>A0ACC1N4T5</accession>
<sequence length="473" mass="52870">MFAIILEPIINSPAACLLFIFSSFLIVQLLKSFHSYFLLRHIPGPFWAHFTGLWLSLQLWRGGDFAEICGKLTEKYGPVVRFGPKNVVVGDPSVIPIIYSTTHPWRKGVSYESALVVVNGKVIDSLVTTRNEERLTVIKRHISGAFSARAVSDYEHHVDDTLRSLIGWVGVSVPVVDLNRWFTLYAFKTICQIAFSDGEFSEEDLKETIAATVERFEHWQSWFVLTGWEKLLYKNPLWQQSVGPSLLSEKTVARVMQREAAGGPGKHDDLLDRYLEANRKAPGDIPTSTVVGLVMSTINAGAETVAATMVNAMQFLINCPSAYSCLLKELEDAKLESPPTFKSVNQLPYLEATLKETMRLNSVMLAPLEREVPAGGVELLGHHIPAGVSVGVSERAAAKSEVWGPEPLLFRPERWLEADDKARVKMERVFNGFGQGRRMCIGKHIAWMEMKKAIPDLLLNYKVMWPPSISSAN</sequence>
<keyword evidence="2" id="KW-1185">Reference proteome</keyword>
<name>A0ACC1N4T5_9HYPO</name>
<comment type="caution">
    <text evidence="1">The sequence shown here is derived from an EMBL/GenBank/DDBJ whole genome shotgun (WGS) entry which is preliminary data.</text>
</comment>
<organism evidence="1 2">
    <name type="scientific">Zarea fungicola</name>
    <dbReference type="NCBI Taxonomy" id="93591"/>
    <lineage>
        <taxon>Eukaryota</taxon>
        <taxon>Fungi</taxon>
        <taxon>Dikarya</taxon>
        <taxon>Ascomycota</taxon>
        <taxon>Pezizomycotina</taxon>
        <taxon>Sordariomycetes</taxon>
        <taxon>Hypocreomycetidae</taxon>
        <taxon>Hypocreales</taxon>
        <taxon>Cordycipitaceae</taxon>
        <taxon>Zarea</taxon>
    </lineage>
</organism>
<dbReference type="Proteomes" id="UP001143910">
    <property type="component" value="Unassembled WGS sequence"/>
</dbReference>
<proteinExistence type="predicted"/>
<dbReference type="EMBL" id="JANJQO010000967">
    <property type="protein sequence ID" value="KAJ2973481.1"/>
    <property type="molecule type" value="Genomic_DNA"/>
</dbReference>
<protein>
    <submittedName>
        <fullName evidence="1">Uncharacterized protein</fullName>
    </submittedName>
</protein>
<evidence type="ECO:0000313" key="2">
    <source>
        <dbReference type="Proteomes" id="UP001143910"/>
    </source>
</evidence>
<evidence type="ECO:0000313" key="1">
    <source>
        <dbReference type="EMBL" id="KAJ2973481.1"/>
    </source>
</evidence>